<reference evidence="5 6" key="1">
    <citation type="submission" date="2019-10" db="EMBL/GenBank/DDBJ databases">
        <title>Nocardia macrotermitis sp. nov. and Nocardia aurantia sp. nov., isolated from the gut of fungus growing-termite Macrotermes natalensis.</title>
        <authorList>
            <person name="Benndorf R."/>
            <person name="Schwitalla J."/>
            <person name="Martin K."/>
            <person name="De Beer W."/>
            <person name="Kaster A.-K."/>
            <person name="Vollmers J."/>
            <person name="Poulsen M."/>
            <person name="Beemelmanns C."/>
        </authorList>
    </citation>
    <scope>NUCLEOTIDE SEQUENCE [LARGE SCALE GENOMIC DNA]</scope>
    <source>
        <strain evidence="5 6">RB56</strain>
    </source>
</reference>
<dbReference type="InterPro" id="IPR037069">
    <property type="entry name" value="AcylCoA_DH/ox_N_sf"/>
</dbReference>
<comment type="caution">
    <text evidence="5">The sequence shown here is derived from an EMBL/GenBank/DDBJ whole genome shotgun (WGS) entry which is preliminary data.</text>
</comment>
<dbReference type="InterPro" id="IPR046373">
    <property type="entry name" value="Acyl-CoA_Oxase/DH_mid-dom_sf"/>
</dbReference>
<dbReference type="AlphaFoldDB" id="A0A7K0E136"/>
<dbReference type="SUPFAM" id="SSF47203">
    <property type="entry name" value="Acyl-CoA dehydrogenase C-terminal domain-like"/>
    <property type="match status" value="1"/>
</dbReference>
<evidence type="ECO:0000256" key="1">
    <source>
        <dbReference type="ARBA" id="ARBA00023002"/>
    </source>
</evidence>
<dbReference type="GO" id="GO:0050660">
    <property type="term" value="F:flavin adenine dinucleotide binding"/>
    <property type="evidence" value="ECO:0007669"/>
    <property type="project" value="InterPro"/>
</dbReference>
<dbReference type="OrthoDB" id="3404950at2"/>
<dbReference type="Gene3D" id="2.40.110.10">
    <property type="entry name" value="Butyryl-CoA Dehydrogenase, subunit A, domain 2"/>
    <property type="match status" value="1"/>
</dbReference>
<accession>A0A7K0E136</accession>
<evidence type="ECO:0000313" key="5">
    <source>
        <dbReference type="EMBL" id="MQY31581.1"/>
    </source>
</evidence>
<proteinExistence type="predicted"/>
<dbReference type="PIRSF" id="PIRSF016578">
    <property type="entry name" value="HsaA"/>
    <property type="match status" value="1"/>
</dbReference>
<feature type="domain" description="Acyl-CoA dehydrogenase C-terminal" evidence="4">
    <location>
        <begin position="245"/>
        <end position="376"/>
    </location>
</feature>
<dbReference type="Gene3D" id="1.20.140.10">
    <property type="entry name" value="Butyryl-CoA Dehydrogenase, subunit A, domain 3"/>
    <property type="match status" value="1"/>
</dbReference>
<gene>
    <name evidence="5" type="ORF">NRB56_71900</name>
</gene>
<feature type="domain" description="Acyl-CoA dehydrogenase/oxidase N-terminal" evidence="3">
    <location>
        <begin position="33"/>
        <end position="105"/>
    </location>
</feature>
<keyword evidence="6" id="KW-1185">Reference proteome</keyword>
<dbReference type="GO" id="GO:0003995">
    <property type="term" value="F:acyl-CoA dehydrogenase activity"/>
    <property type="evidence" value="ECO:0007669"/>
    <property type="project" value="TreeGrafter"/>
</dbReference>
<feature type="compositionally biased region" description="Low complexity" evidence="2">
    <location>
        <begin position="1"/>
        <end position="15"/>
    </location>
</feature>
<dbReference type="Pfam" id="PF08028">
    <property type="entry name" value="Acyl-CoA_dh_2"/>
    <property type="match status" value="1"/>
</dbReference>
<dbReference type="Proteomes" id="UP000431401">
    <property type="component" value="Unassembled WGS sequence"/>
</dbReference>
<dbReference type="RefSeq" id="WP_153348818.1">
    <property type="nucleotide sequence ID" value="NZ_WEGI01000021.1"/>
</dbReference>
<dbReference type="InterPro" id="IPR013107">
    <property type="entry name" value="Acyl-CoA_DH_C"/>
</dbReference>
<organism evidence="5 6">
    <name type="scientific">Nocardia aurantia</name>
    <dbReference type="NCBI Taxonomy" id="2585199"/>
    <lineage>
        <taxon>Bacteria</taxon>
        <taxon>Bacillati</taxon>
        <taxon>Actinomycetota</taxon>
        <taxon>Actinomycetes</taxon>
        <taxon>Mycobacteriales</taxon>
        <taxon>Nocardiaceae</taxon>
        <taxon>Nocardia</taxon>
    </lineage>
</organism>
<evidence type="ECO:0000256" key="2">
    <source>
        <dbReference type="SAM" id="MobiDB-lite"/>
    </source>
</evidence>
<protein>
    <recommendedName>
        <fullName evidence="7">Acyl-CoA dehydrogenase</fullName>
    </recommendedName>
</protein>
<keyword evidence="1" id="KW-0560">Oxidoreductase</keyword>
<dbReference type="InterPro" id="IPR009100">
    <property type="entry name" value="AcylCoA_DH/oxidase_NM_dom_sf"/>
</dbReference>
<dbReference type="EMBL" id="WEGI01000021">
    <property type="protein sequence ID" value="MQY31581.1"/>
    <property type="molecule type" value="Genomic_DNA"/>
</dbReference>
<dbReference type="InterPro" id="IPR036250">
    <property type="entry name" value="AcylCo_DH-like_C"/>
</dbReference>
<evidence type="ECO:0000313" key="6">
    <source>
        <dbReference type="Proteomes" id="UP000431401"/>
    </source>
</evidence>
<dbReference type="SUPFAM" id="SSF56645">
    <property type="entry name" value="Acyl-CoA dehydrogenase NM domain-like"/>
    <property type="match status" value="1"/>
</dbReference>
<dbReference type="InterPro" id="IPR013786">
    <property type="entry name" value="AcylCoA_DH/ox_N"/>
</dbReference>
<name>A0A7K0E136_9NOCA</name>
<dbReference type="Pfam" id="PF02771">
    <property type="entry name" value="Acyl-CoA_dh_N"/>
    <property type="match status" value="1"/>
</dbReference>
<dbReference type="PANTHER" id="PTHR43884">
    <property type="entry name" value="ACYL-COA DEHYDROGENASE"/>
    <property type="match status" value="1"/>
</dbReference>
<dbReference type="Gene3D" id="1.10.540.10">
    <property type="entry name" value="Acyl-CoA dehydrogenase/oxidase, N-terminal domain"/>
    <property type="match status" value="1"/>
</dbReference>
<evidence type="ECO:0008006" key="7">
    <source>
        <dbReference type="Google" id="ProtNLM"/>
    </source>
</evidence>
<evidence type="ECO:0000259" key="4">
    <source>
        <dbReference type="Pfam" id="PF08028"/>
    </source>
</evidence>
<evidence type="ECO:0000259" key="3">
    <source>
        <dbReference type="Pfam" id="PF02771"/>
    </source>
</evidence>
<feature type="region of interest" description="Disordered" evidence="2">
    <location>
        <begin position="1"/>
        <end position="21"/>
    </location>
</feature>
<sequence length="394" mass="41383">MRTTTNGTVTTPAPTSGAPLGIADPVERARAVAPAVREAAAAVEAHGTMTPDVVALLKEAGLFWLLVPGELGGGNGRITQALAVTEEISAADGSVGWSLMANMSVTGFSGGHCADAAVDTLFRGPEKAIIAGMFAPMGKVTPAAGGYRAAGRYQFGSGTGHADWIGGGARTGADNEIELIFMVPRDRVEFLGNWDVLGLVGTGSYDYEIPEQFVPEEFTVRRIGAKPLRGQATQHLGLQIMGSAGHAGVALGIARRAFGELHAILSAGKTRPGVQPIIEQQLFRHDFAVMEGRLAAARAFCFEVFDAAQQTAEAGDEVSELQYQRIRQASTFVTEVGREAVEFAYAWSGSKGLRGPNALARCVRDIHGATQHVYVDPTTMVNAAPSVLASYSGR</sequence>
<dbReference type="PANTHER" id="PTHR43884:SF12">
    <property type="entry name" value="ISOVALERYL-COA DEHYDROGENASE, MITOCHONDRIAL-RELATED"/>
    <property type="match status" value="1"/>
</dbReference>